<dbReference type="SUPFAM" id="SSF56349">
    <property type="entry name" value="DNA breaking-rejoining enzymes"/>
    <property type="match status" value="1"/>
</dbReference>
<name>A0A1M5LBM9_9HYPH</name>
<dbReference type="InterPro" id="IPR011010">
    <property type="entry name" value="DNA_brk_join_enz"/>
</dbReference>
<dbReference type="InterPro" id="IPR025166">
    <property type="entry name" value="Integrase_DNA_bind_dom"/>
</dbReference>
<evidence type="ECO:0000256" key="5">
    <source>
        <dbReference type="PROSITE-ProRule" id="PRU01248"/>
    </source>
</evidence>
<evidence type="ECO:0000256" key="2">
    <source>
        <dbReference type="ARBA" id="ARBA00022908"/>
    </source>
</evidence>
<dbReference type="PANTHER" id="PTHR30629:SF2">
    <property type="entry name" value="PROPHAGE INTEGRASE INTS-RELATED"/>
    <property type="match status" value="1"/>
</dbReference>
<keyword evidence="4" id="KW-0233">DNA recombination</keyword>
<dbReference type="GO" id="GO:0003677">
    <property type="term" value="F:DNA binding"/>
    <property type="evidence" value="ECO:0007669"/>
    <property type="project" value="UniProtKB-UniRule"/>
</dbReference>
<gene>
    <name evidence="8" type="ORF">SAMN02745157_4553</name>
</gene>
<comment type="similarity">
    <text evidence="1">Belongs to the 'phage' integrase family.</text>
</comment>
<evidence type="ECO:0000259" key="6">
    <source>
        <dbReference type="PROSITE" id="PS51898"/>
    </source>
</evidence>
<dbReference type="Gene3D" id="1.10.443.10">
    <property type="entry name" value="Intergrase catalytic core"/>
    <property type="match status" value="1"/>
</dbReference>
<dbReference type="Pfam" id="PF00589">
    <property type="entry name" value="Phage_integrase"/>
    <property type="match status" value="1"/>
</dbReference>
<dbReference type="STRING" id="1122133.SAMN02745157_4553"/>
<organism evidence="8 9">
    <name type="scientific">Kaistia soli DSM 19436</name>
    <dbReference type="NCBI Taxonomy" id="1122133"/>
    <lineage>
        <taxon>Bacteria</taxon>
        <taxon>Pseudomonadati</taxon>
        <taxon>Pseudomonadota</taxon>
        <taxon>Alphaproteobacteria</taxon>
        <taxon>Hyphomicrobiales</taxon>
        <taxon>Kaistiaceae</taxon>
        <taxon>Kaistia</taxon>
    </lineage>
</organism>
<evidence type="ECO:0000259" key="7">
    <source>
        <dbReference type="PROSITE" id="PS51900"/>
    </source>
</evidence>
<dbReference type="AlphaFoldDB" id="A0A1M5LBM9"/>
<evidence type="ECO:0000313" key="8">
    <source>
        <dbReference type="EMBL" id="SHG62441.1"/>
    </source>
</evidence>
<feature type="domain" description="Tyr recombinase" evidence="6">
    <location>
        <begin position="210"/>
        <end position="391"/>
    </location>
</feature>
<sequence length="404" mass="44636">MVSGSGATKSGIALTARSVEALHPEKAPYRVPDIRCPGLAIRVATSGVKTWDMSYRIKGGQVRRRSLGRFPEVGLAEARERANDLAAAARGGRDLVGEEDAAQVLMAARPTIAELIERYCHRRVRGRLRTAVEIERRLKRALLPVLTRYADDLRRRDLRELLDAVADAGMTREAEARRQSISTMFRWAISVDLIETNPIWGLPTYDAGQARSRVLSADEVRTAWHWFASSNMLPSHVAALRLQLCIGARIGEIGGMARSEIDSNWVWHLPAERSKNGSPRATPLDGLAKDIVMERLNYSTSELLFESERGAAATASQIGGAIIKRRKDCPIESFATHDLRRTAATSMAELGISLETIATIVGHSAGNAATHTLLKHYIHTQSIKIKRDALDIWNSKLREIIRAS</sequence>
<dbReference type="Gene3D" id="1.10.150.130">
    <property type="match status" value="1"/>
</dbReference>
<dbReference type="InterPro" id="IPR002104">
    <property type="entry name" value="Integrase_catalytic"/>
</dbReference>
<evidence type="ECO:0000256" key="3">
    <source>
        <dbReference type="ARBA" id="ARBA00023125"/>
    </source>
</evidence>
<dbReference type="InterPro" id="IPR050808">
    <property type="entry name" value="Phage_Integrase"/>
</dbReference>
<evidence type="ECO:0000256" key="4">
    <source>
        <dbReference type="ARBA" id="ARBA00023172"/>
    </source>
</evidence>
<dbReference type="Proteomes" id="UP000184485">
    <property type="component" value="Unassembled WGS sequence"/>
</dbReference>
<dbReference type="InterPro" id="IPR038488">
    <property type="entry name" value="Integrase_DNA-bd_sf"/>
</dbReference>
<keyword evidence="9" id="KW-1185">Reference proteome</keyword>
<dbReference type="PROSITE" id="PS51898">
    <property type="entry name" value="TYR_RECOMBINASE"/>
    <property type="match status" value="1"/>
</dbReference>
<dbReference type="InterPro" id="IPR044068">
    <property type="entry name" value="CB"/>
</dbReference>
<dbReference type="InterPro" id="IPR013762">
    <property type="entry name" value="Integrase-like_cat_sf"/>
</dbReference>
<accession>A0A1M5LBM9</accession>
<evidence type="ECO:0000313" key="9">
    <source>
        <dbReference type="Proteomes" id="UP000184485"/>
    </source>
</evidence>
<dbReference type="RefSeq" id="WP_175561920.1">
    <property type="nucleotide sequence ID" value="NZ_FQUP01000006.1"/>
</dbReference>
<dbReference type="Pfam" id="PF13356">
    <property type="entry name" value="Arm-DNA-bind_3"/>
    <property type="match status" value="1"/>
</dbReference>
<evidence type="ECO:0000256" key="1">
    <source>
        <dbReference type="ARBA" id="ARBA00008857"/>
    </source>
</evidence>
<dbReference type="InterPro" id="IPR010998">
    <property type="entry name" value="Integrase_recombinase_N"/>
</dbReference>
<keyword evidence="2" id="KW-0229">DNA integration</keyword>
<dbReference type="Gene3D" id="3.30.160.390">
    <property type="entry name" value="Integrase, DNA-binding domain"/>
    <property type="match status" value="1"/>
</dbReference>
<dbReference type="GO" id="GO:0006310">
    <property type="term" value="P:DNA recombination"/>
    <property type="evidence" value="ECO:0007669"/>
    <property type="project" value="UniProtKB-KW"/>
</dbReference>
<dbReference type="PANTHER" id="PTHR30629">
    <property type="entry name" value="PROPHAGE INTEGRASE"/>
    <property type="match status" value="1"/>
</dbReference>
<dbReference type="EMBL" id="FQUP01000006">
    <property type="protein sequence ID" value="SHG62441.1"/>
    <property type="molecule type" value="Genomic_DNA"/>
</dbReference>
<keyword evidence="3 5" id="KW-0238">DNA-binding</keyword>
<protein>
    <submittedName>
        <fullName evidence="8">Site-specific recombinase XerD</fullName>
    </submittedName>
</protein>
<dbReference type="GO" id="GO:0015074">
    <property type="term" value="P:DNA integration"/>
    <property type="evidence" value="ECO:0007669"/>
    <property type="project" value="UniProtKB-KW"/>
</dbReference>
<reference evidence="8 9" key="1">
    <citation type="submission" date="2016-11" db="EMBL/GenBank/DDBJ databases">
        <authorList>
            <person name="Jaros S."/>
            <person name="Januszkiewicz K."/>
            <person name="Wedrychowicz H."/>
        </authorList>
    </citation>
    <scope>NUCLEOTIDE SEQUENCE [LARGE SCALE GENOMIC DNA]</scope>
    <source>
        <strain evidence="8 9">DSM 19436</strain>
    </source>
</reference>
<feature type="domain" description="Core-binding (CB)" evidence="7">
    <location>
        <begin position="110"/>
        <end position="189"/>
    </location>
</feature>
<proteinExistence type="inferred from homology"/>
<dbReference type="PROSITE" id="PS51900">
    <property type="entry name" value="CB"/>
    <property type="match status" value="1"/>
</dbReference>